<gene>
    <name evidence="2" type="ORF">Hypma_011129</name>
</gene>
<name>A0A369JHQ5_HYPMA</name>
<accession>A0A369JHQ5</accession>
<dbReference type="Proteomes" id="UP000076154">
    <property type="component" value="Unassembled WGS sequence"/>
</dbReference>
<protein>
    <submittedName>
        <fullName evidence="2">Uncharacterized protein</fullName>
    </submittedName>
</protein>
<sequence>MSLQICLKARQQLLASTQNHFAVMITTLLLAQPDKHIRWQDVGQTVLNCLHGIHAIEKALSTFRTIISKSYLHAHPTSDILSVFDAHVGDCACHLCLQMLRDLIDHFSSPEKKEFIERGIALLNVLKGTTAGLLQQLAKKNGNTQASGFTSIITTSDLLRYIGFTKFIALVQSESNVSGSSTLAIPSTPESHPFQFSENCEVPLATCRMTVGNQNGSHSDSSSDSNSSYSSSHSHRSLTVSTEWNLNDTMTIIQFLMFTRLLSVSKKAILEPGPPSQIIARVDPQFSYAQSEQELEALKLVGVPLSTILHSGDKAKNNSLVNNLYFENIAISAHQISCISAYTSILPIHAAWLTMKIPILLVIQRFCSHGYHVIFQHITPKFSACDLMDSDFASMGQADWFNINMVALEEAISAPWAMTPHFIFICVSMDRRLEDFYGCLADKNQEKFGCNKPHDKPCREMDDYAHTIQDINFSHVIMRFFMQHEQFPFPLQVRQDGYKHVASLLESNLGEEVRNVFLKAWSEAEEFGTGRSARLYSFQHVYSELPSVVASQVKGMLERKEKPALIGYHQA</sequence>
<evidence type="ECO:0000313" key="2">
    <source>
        <dbReference type="EMBL" id="RDB21721.1"/>
    </source>
</evidence>
<dbReference type="InParanoid" id="A0A369JHQ5"/>
<dbReference type="EMBL" id="LUEZ02000053">
    <property type="protein sequence ID" value="RDB21721.1"/>
    <property type="molecule type" value="Genomic_DNA"/>
</dbReference>
<reference evidence="2" key="1">
    <citation type="submission" date="2018-04" db="EMBL/GenBank/DDBJ databases">
        <title>Whole genome sequencing of Hypsizygus marmoreus.</title>
        <authorList>
            <person name="Choi I.-G."/>
            <person name="Min B."/>
            <person name="Kim J.-G."/>
            <person name="Kim S."/>
            <person name="Oh Y.-L."/>
            <person name="Kong W.-S."/>
            <person name="Park H."/>
            <person name="Jeong J."/>
            <person name="Song E.-S."/>
        </authorList>
    </citation>
    <scope>NUCLEOTIDE SEQUENCE [LARGE SCALE GENOMIC DNA]</scope>
    <source>
        <strain evidence="2">51987-8</strain>
    </source>
</reference>
<organism evidence="2 3">
    <name type="scientific">Hypsizygus marmoreus</name>
    <name type="common">White beech mushroom</name>
    <name type="synonym">Agaricus marmoreus</name>
    <dbReference type="NCBI Taxonomy" id="39966"/>
    <lineage>
        <taxon>Eukaryota</taxon>
        <taxon>Fungi</taxon>
        <taxon>Dikarya</taxon>
        <taxon>Basidiomycota</taxon>
        <taxon>Agaricomycotina</taxon>
        <taxon>Agaricomycetes</taxon>
        <taxon>Agaricomycetidae</taxon>
        <taxon>Agaricales</taxon>
        <taxon>Tricholomatineae</taxon>
        <taxon>Lyophyllaceae</taxon>
        <taxon>Hypsizygus</taxon>
    </lineage>
</organism>
<feature type="compositionally biased region" description="Low complexity" evidence="1">
    <location>
        <begin position="217"/>
        <end position="232"/>
    </location>
</feature>
<feature type="region of interest" description="Disordered" evidence="1">
    <location>
        <begin position="211"/>
        <end position="232"/>
    </location>
</feature>
<proteinExistence type="predicted"/>
<evidence type="ECO:0000313" key="3">
    <source>
        <dbReference type="Proteomes" id="UP000076154"/>
    </source>
</evidence>
<dbReference type="STRING" id="39966.A0A369JHQ5"/>
<comment type="caution">
    <text evidence="2">The sequence shown here is derived from an EMBL/GenBank/DDBJ whole genome shotgun (WGS) entry which is preliminary data.</text>
</comment>
<dbReference type="AlphaFoldDB" id="A0A369JHQ5"/>
<evidence type="ECO:0000256" key="1">
    <source>
        <dbReference type="SAM" id="MobiDB-lite"/>
    </source>
</evidence>
<keyword evidence="3" id="KW-1185">Reference proteome</keyword>
<dbReference type="OrthoDB" id="2107640at2759"/>